<dbReference type="AlphaFoldDB" id="A0A0P8BFP1"/>
<dbReference type="PROSITE" id="PS51257">
    <property type="entry name" value="PROKAR_LIPOPROTEIN"/>
    <property type="match status" value="1"/>
</dbReference>
<gene>
    <name evidence="1" type="ORF">HLUCCX10_17470</name>
</gene>
<evidence type="ECO:0008006" key="3">
    <source>
        <dbReference type="Google" id="ProtNLM"/>
    </source>
</evidence>
<dbReference type="eggNOG" id="ENOG5032P38">
    <property type="taxonomic scope" value="Bacteria"/>
</dbReference>
<reference evidence="1 2" key="1">
    <citation type="submission" date="2015-09" db="EMBL/GenBank/DDBJ databases">
        <title>Identification and resolution of microdiversity through metagenomic sequencing of parallel consortia.</title>
        <authorList>
            <person name="Nelson W.C."/>
            <person name="Romine M.F."/>
            <person name="Lindemann S.R."/>
        </authorList>
    </citation>
    <scope>NUCLEOTIDE SEQUENCE [LARGE SCALE GENOMIC DNA]</scope>
    <source>
        <strain evidence="1">HL-49</strain>
    </source>
</reference>
<organism evidence="1 2">
    <name type="scientific">Algoriphagus marincola HL-49</name>
    <dbReference type="NCBI Taxonomy" id="1305737"/>
    <lineage>
        <taxon>Bacteria</taxon>
        <taxon>Pseudomonadati</taxon>
        <taxon>Bacteroidota</taxon>
        <taxon>Cytophagia</taxon>
        <taxon>Cytophagales</taxon>
        <taxon>Cyclobacteriaceae</taxon>
        <taxon>Algoriphagus</taxon>
    </lineage>
</organism>
<proteinExistence type="predicted"/>
<dbReference type="PATRIC" id="fig|1305737.6.peg.723"/>
<name>A0A0P8BFP1_9BACT</name>
<comment type="caution">
    <text evidence="1">The sequence shown here is derived from an EMBL/GenBank/DDBJ whole genome shotgun (WGS) entry which is preliminary data.</text>
</comment>
<evidence type="ECO:0000313" key="1">
    <source>
        <dbReference type="EMBL" id="KPQ07515.1"/>
    </source>
</evidence>
<dbReference type="EMBL" id="LJXT01000170">
    <property type="protein sequence ID" value="KPQ07515.1"/>
    <property type="molecule type" value="Genomic_DNA"/>
</dbReference>
<protein>
    <recommendedName>
        <fullName evidence="3">Lipoprotein</fullName>
    </recommendedName>
</protein>
<accession>A0A0P8BFP1</accession>
<evidence type="ECO:0000313" key="2">
    <source>
        <dbReference type="Proteomes" id="UP000050421"/>
    </source>
</evidence>
<dbReference type="STRING" id="1305737.GCA_000526355_03462"/>
<dbReference type="Proteomes" id="UP000050421">
    <property type="component" value="Unassembled WGS sequence"/>
</dbReference>
<sequence length="192" mass="22476">MINRFYLRFVLSCTMLSGLISCQSEYQKIEQEELSSGEINNELFLDLELGMVRKDFFETCWEWNKKGVLSNGPTELSVEYNVTLPSGKDAKMRFYPKFEDDKIYLMPVEFTYEGWAPWNEELSVENLRKDVVAQFEKWYGPGFFDVSNEDRSLIAFVKIDGNRRVRVFKKSLSVVRAEIADLTILKSLEENE</sequence>